<gene>
    <name evidence="2" type="ORF">NEMBOFW57_006783</name>
</gene>
<evidence type="ECO:0008006" key="4">
    <source>
        <dbReference type="Google" id="ProtNLM"/>
    </source>
</evidence>
<accession>A0AAD4ETA8</accession>
<feature type="compositionally biased region" description="Basic residues" evidence="1">
    <location>
        <begin position="316"/>
        <end position="329"/>
    </location>
</feature>
<keyword evidence="3" id="KW-1185">Reference proteome</keyword>
<evidence type="ECO:0000313" key="3">
    <source>
        <dbReference type="Proteomes" id="UP001197093"/>
    </source>
</evidence>
<feature type="compositionally biased region" description="Low complexity" evidence="1">
    <location>
        <begin position="187"/>
        <end position="205"/>
    </location>
</feature>
<feature type="compositionally biased region" description="Gly residues" evidence="1">
    <location>
        <begin position="330"/>
        <end position="339"/>
    </location>
</feature>
<comment type="caution">
    <text evidence="2">The sequence shown here is derived from an EMBL/GenBank/DDBJ whole genome shotgun (WGS) entry which is preliminary data.</text>
</comment>
<reference evidence="2" key="1">
    <citation type="submission" date="2023-02" db="EMBL/GenBank/DDBJ databases">
        <authorList>
            <person name="Palmer J.M."/>
        </authorList>
    </citation>
    <scope>NUCLEOTIDE SEQUENCE</scope>
    <source>
        <strain evidence="2">FW57</strain>
    </source>
</reference>
<evidence type="ECO:0000256" key="1">
    <source>
        <dbReference type="SAM" id="MobiDB-lite"/>
    </source>
</evidence>
<proteinExistence type="predicted"/>
<dbReference type="AlphaFoldDB" id="A0AAD4ETA8"/>
<protein>
    <recommendedName>
        <fullName evidence="4">C2H2-type domain-containing protein</fullName>
    </recommendedName>
</protein>
<dbReference type="Proteomes" id="UP001197093">
    <property type="component" value="Unassembled WGS sequence"/>
</dbReference>
<dbReference type="Gene3D" id="3.30.160.60">
    <property type="entry name" value="Classic Zinc Finger"/>
    <property type="match status" value="1"/>
</dbReference>
<dbReference type="EMBL" id="JAHCVI010000003">
    <property type="protein sequence ID" value="KAG7287276.1"/>
    <property type="molecule type" value="Genomic_DNA"/>
</dbReference>
<evidence type="ECO:0000313" key="2">
    <source>
        <dbReference type="EMBL" id="KAG7287276.1"/>
    </source>
</evidence>
<organism evidence="2 3">
    <name type="scientific">Staphylotrichum longicolle</name>
    <dbReference type="NCBI Taxonomy" id="669026"/>
    <lineage>
        <taxon>Eukaryota</taxon>
        <taxon>Fungi</taxon>
        <taxon>Dikarya</taxon>
        <taxon>Ascomycota</taxon>
        <taxon>Pezizomycotina</taxon>
        <taxon>Sordariomycetes</taxon>
        <taxon>Sordariomycetidae</taxon>
        <taxon>Sordariales</taxon>
        <taxon>Chaetomiaceae</taxon>
        <taxon>Staphylotrichum</taxon>
    </lineage>
</organism>
<feature type="region of interest" description="Disordered" evidence="1">
    <location>
        <begin position="316"/>
        <end position="339"/>
    </location>
</feature>
<name>A0AAD4ETA8_9PEZI</name>
<feature type="region of interest" description="Disordered" evidence="1">
    <location>
        <begin position="187"/>
        <end position="219"/>
    </location>
</feature>
<sequence>MQMDPRNGQGGYLPAVYGTEFDGTVNPQNLALPGLSVPEVELSGAALWEPNDPTLPQEPFQNAFHEEEQSTGFDPAVVLAVGLPIGHLEEVPISAGASIPGAPDPHDTASIVAGGPAETGHGSDFNDVLFDYSFSDDFSTFDLQQTPAGGVGTTAPFYDSSATSSFALDLDISTPLLSPYGSFSHDTSAPLTPTSGPTTPESSFSDLADDNSNHTPDITTSAPGEYRCTWPNCKSKNPVFDLQCKLQKHLNNHTRPNKCDFCTTFPGGAEWKDLARHVRKEHADHPAVRANRAYWKEVARCPRCDKKMRADNLKRHLRTCKGRGRRRRGSGGGSGSAVG</sequence>